<accession>A0A485KZ73</accession>
<dbReference type="PANTHER" id="PTHR10763">
    <property type="entry name" value="CELL DIVISION CONTROL PROTEIN 6-RELATED"/>
    <property type="match status" value="1"/>
</dbReference>
<dbReference type="Gene3D" id="3.40.50.300">
    <property type="entry name" value="P-loop containing nucleotide triphosphate hydrolases"/>
    <property type="match status" value="1"/>
</dbReference>
<reference evidence="1" key="2">
    <citation type="submission" date="2019-06" db="EMBL/GenBank/DDBJ databases">
        <title>Genomics analysis of Aphanomyces spp. identifies a new class of oomycete effector associated with host adaptation.</title>
        <authorList>
            <person name="Gaulin E."/>
        </authorList>
    </citation>
    <scope>NUCLEOTIDE SEQUENCE</scope>
    <source>
        <strain evidence="1">CBS 578.67</strain>
    </source>
</reference>
<dbReference type="GO" id="GO:0006270">
    <property type="term" value="P:DNA replication initiation"/>
    <property type="evidence" value="ECO:0007669"/>
    <property type="project" value="TreeGrafter"/>
</dbReference>
<evidence type="ECO:0000313" key="1">
    <source>
        <dbReference type="EMBL" id="KAF0696206.1"/>
    </source>
</evidence>
<dbReference type="InterPro" id="IPR050311">
    <property type="entry name" value="ORC1/CDC6"/>
</dbReference>
<name>A0A485KZ73_9STRA</name>
<dbReference type="EMBL" id="CAADRA010005440">
    <property type="protein sequence ID" value="VFT89883.1"/>
    <property type="molecule type" value="Genomic_DNA"/>
</dbReference>
<dbReference type="GO" id="GO:0003688">
    <property type="term" value="F:DNA replication origin binding"/>
    <property type="evidence" value="ECO:0007669"/>
    <property type="project" value="TreeGrafter"/>
</dbReference>
<dbReference type="EMBL" id="VJMH01005419">
    <property type="protein sequence ID" value="KAF0696206.1"/>
    <property type="molecule type" value="Genomic_DNA"/>
</dbReference>
<proteinExistence type="predicted"/>
<dbReference type="Proteomes" id="UP000332933">
    <property type="component" value="Unassembled WGS sequence"/>
</dbReference>
<keyword evidence="3" id="KW-1185">Reference proteome</keyword>
<evidence type="ECO:0000313" key="3">
    <source>
        <dbReference type="Proteomes" id="UP000332933"/>
    </source>
</evidence>
<dbReference type="GO" id="GO:0005634">
    <property type="term" value="C:nucleus"/>
    <property type="evidence" value="ECO:0007669"/>
    <property type="project" value="TreeGrafter"/>
</dbReference>
<dbReference type="OrthoDB" id="1926878at2759"/>
<reference evidence="2 3" key="1">
    <citation type="submission" date="2019-03" db="EMBL/GenBank/DDBJ databases">
        <authorList>
            <person name="Gaulin E."/>
            <person name="Dumas B."/>
        </authorList>
    </citation>
    <scope>NUCLEOTIDE SEQUENCE [LARGE SCALE GENOMIC DNA]</scope>
    <source>
        <strain evidence="2">CBS 568.67</strain>
    </source>
</reference>
<dbReference type="AlphaFoldDB" id="A0A485KZ73"/>
<dbReference type="GO" id="GO:0033314">
    <property type="term" value="P:mitotic DNA replication checkpoint signaling"/>
    <property type="evidence" value="ECO:0007669"/>
    <property type="project" value="TreeGrafter"/>
</dbReference>
<gene>
    <name evidence="2" type="primary">Aste57867_13038</name>
    <name evidence="1" type="ORF">As57867_012990</name>
    <name evidence="2" type="ORF">ASTE57867_13038</name>
</gene>
<sequence length="150" mass="17135">MEPYDYYAALDILKQRIVDNNLVETHMMEYMATLLVLEDIDTLVKGRDQEYLCRFFEWAHDSTSSVILVTTANTVDLVSKYLPMLRRRECSPIHLTFSPYGYDAIVDILKQRIVNDNLIDKHVLDYMAVAVLNRNVASTSGGIGTALRIS</sequence>
<protein>
    <submittedName>
        <fullName evidence="2">Aste57867_13038 protein</fullName>
    </submittedName>
</protein>
<organism evidence="2 3">
    <name type="scientific">Aphanomyces stellatus</name>
    <dbReference type="NCBI Taxonomy" id="120398"/>
    <lineage>
        <taxon>Eukaryota</taxon>
        <taxon>Sar</taxon>
        <taxon>Stramenopiles</taxon>
        <taxon>Oomycota</taxon>
        <taxon>Saprolegniomycetes</taxon>
        <taxon>Saprolegniales</taxon>
        <taxon>Verrucalvaceae</taxon>
        <taxon>Aphanomyces</taxon>
    </lineage>
</organism>
<dbReference type="SUPFAM" id="SSF52540">
    <property type="entry name" value="P-loop containing nucleoside triphosphate hydrolases"/>
    <property type="match status" value="1"/>
</dbReference>
<dbReference type="PANTHER" id="PTHR10763:SF26">
    <property type="entry name" value="CELL DIVISION CONTROL PROTEIN 6 HOMOLOG"/>
    <property type="match status" value="1"/>
</dbReference>
<dbReference type="InterPro" id="IPR027417">
    <property type="entry name" value="P-loop_NTPase"/>
</dbReference>
<evidence type="ECO:0000313" key="2">
    <source>
        <dbReference type="EMBL" id="VFT89883.1"/>
    </source>
</evidence>